<accession>A0A6J4KHE4</accession>
<proteinExistence type="predicted"/>
<evidence type="ECO:0000313" key="2">
    <source>
        <dbReference type="EMBL" id="CAA9304731.1"/>
    </source>
</evidence>
<evidence type="ECO:0000256" key="1">
    <source>
        <dbReference type="SAM" id="MobiDB-lite"/>
    </source>
</evidence>
<gene>
    <name evidence="2" type="ORF">AVDCRST_MAG93-4842</name>
</gene>
<reference evidence="2" key="1">
    <citation type="submission" date="2020-02" db="EMBL/GenBank/DDBJ databases">
        <authorList>
            <person name="Meier V. D."/>
        </authorList>
    </citation>
    <scope>NUCLEOTIDE SEQUENCE</scope>
    <source>
        <strain evidence="2">AVDCRST_MAG93</strain>
    </source>
</reference>
<sequence>MTGVKTKMQKRRFPTTDEQLFRPKKKRPATVTNLNSSRIGSDKKPALQCDAWANALQGAGWQYKRTYPARARIWCRDITDPWSPWYSEEAAYNALQRGTQTP</sequence>
<name>A0A6J4KHE4_9CHLR</name>
<feature type="compositionally biased region" description="Polar residues" evidence="1">
    <location>
        <begin position="30"/>
        <end position="39"/>
    </location>
</feature>
<dbReference type="EMBL" id="CADCTR010001628">
    <property type="protein sequence ID" value="CAA9304731.1"/>
    <property type="molecule type" value="Genomic_DNA"/>
</dbReference>
<feature type="region of interest" description="Disordered" evidence="1">
    <location>
        <begin position="1"/>
        <end position="42"/>
    </location>
</feature>
<protein>
    <submittedName>
        <fullName evidence="2">Uncharacterized protein</fullName>
    </submittedName>
</protein>
<dbReference type="AlphaFoldDB" id="A0A6J4KHE4"/>
<organism evidence="2">
    <name type="scientific">uncultured Chloroflexia bacterium</name>
    <dbReference type="NCBI Taxonomy" id="1672391"/>
    <lineage>
        <taxon>Bacteria</taxon>
        <taxon>Bacillati</taxon>
        <taxon>Chloroflexota</taxon>
        <taxon>Chloroflexia</taxon>
        <taxon>environmental samples</taxon>
    </lineage>
</organism>